<feature type="domain" description="Response regulatory" evidence="13">
    <location>
        <begin position="1408"/>
        <end position="1526"/>
    </location>
</feature>
<dbReference type="SUPFAM" id="SSF52172">
    <property type="entry name" value="CheY-like"/>
    <property type="match status" value="1"/>
</dbReference>
<reference evidence="17 18" key="1">
    <citation type="submission" date="2019-06" db="EMBL/GenBank/DDBJ databases">
        <title>Persicimonas caeni gen. nov., sp. nov., a predatory bacterium isolated from solar saltern.</title>
        <authorList>
            <person name="Wang S."/>
        </authorList>
    </citation>
    <scope>NUCLEOTIDE SEQUENCE [LARGE SCALE GENOMIC DNA]</scope>
    <source>
        <strain evidence="17 18">YN101</strain>
    </source>
</reference>
<dbReference type="Pfam" id="PF08448">
    <property type="entry name" value="PAS_4"/>
    <property type="match status" value="1"/>
</dbReference>
<evidence type="ECO:0000259" key="16">
    <source>
        <dbReference type="PROSITE" id="PS50123"/>
    </source>
</evidence>
<dbReference type="GO" id="GO:0008984">
    <property type="term" value="F:protein-glutamate methylesterase activity"/>
    <property type="evidence" value="ECO:0007669"/>
    <property type="project" value="InterPro"/>
</dbReference>
<dbReference type="GO" id="GO:0005737">
    <property type="term" value="C:cytoplasm"/>
    <property type="evidence" value="ECO:0007669"/>
    <property type="project" value="InterPro"/>
</dbReference>
<dbReference type="InterPro" id="IPR036804">
    <property type="entry name" value="CheR_N_sf"/>
</dbReference>
<evidence type="ECO:0000256" key="3">
    <source>
        <dbReference type="ARBA" id="ARBA00022553"/>
    </source>
</evidence>
<dbReference type="InterPro" id="IPR000673">
    <property type="entry name" value="Sig_transdc_resp-reg_Me-estase"/>
</dbReference>
<dbReference type="Gene3D" id="3.30.450.20">
    <property type="entry name" value="PAS domain"/>
    <property type="match status" value="2"/>
</dbReference>
<dbReference type="SUPFAM" id="SSF55785">
    <property type="entry name" value="PYP-like sensor domain (PAS domain)"/>
    <property type="match status" value="2"/>
</dbReference>
<dbReference type="SUPFAM" id="SSF53335">
    <property type="entry name" value="S-adenosyl-L-methionine-dependent methyltransferases"/>
    <property type="match status" value="1"/>
</dbReference>
<dbReference type="PROSITE" id="PS50110">
    <property type="entry name" value="RESPONSE_REGULATORY"/>
    <property type="match status" value="1"/>
</dbReference>
<dbReference type="CDD" id="cd00082">
    <property type="entry name" value="HisKA"/>
    <property type="match status" value="1"/>
</dbReference>
<dbReference type="InterPro" id="IPR003661">
    <property type="entry name" value="HisK_dim/P_dom"/>
</dbReference>
<feature type="active site" evidence="8">
    <location>
        <position position="40"/>
    </location>
</feature>
<dbReference type="Gene3D" id="3.30.565.10">
    <property type="entry name" value="Histidine kinase-like ATPase, C-terminal domain"/>
    <property type="match status" value="1"/>
</dbReference>
<feature type="domain" description="CheB-type methylesterase" evidence="15">
    <location>
        <begin position="1"/>
        <end position="178"/>
    </location>
</feature>
<dbReference type="CDD" id="cd00130">
    <property type="entry name" value="PAS"/>
    <property type="match status" value="1"/>
</dbReference>
<dbReference type="InterPro" id="IPR011006">
    <property type="entry name" value="CheY-like_superfamily"/>
</dbReference>
<dbReference type="SUPFAM" id="SSF47384">
    <property type="entry name" value="Homodimeric domain of signal transducing histidine kinase"/>
    <property type="match status" value="1"/>
</dbReference>
<feature type="active site" evidence="8">
    <location>
        <position position="131"/>
    </location>
</feature>
<comment type="catalytic activity">
    <reaction evidence="1">
        <text>ATP + protein L-histidine = ADP + protein N-phospho-L-histidine.</text>
        <dbReference type="EC" id="2.7.13.3"/>
    </reaction>
</comment>
<dbReference type="InterPro" id="IPR050903">
    <property type="entry name" value="Bact_Chemotaxis_MeTrfase"/>
</dbReference>
<dbReference type="Proteomes" id="UP000315995">
    <property type="component" value="Chromosome"/>
</dbReference>
<dbReference type="PRINTS" id="PR00996">
    <property type="entry name" value="CHERMTFRASE"/>
</dbReference>
<evidence type="ECO:0000259" key="15">
    <source>
        <dbReference type="PROSITE" id="PS50122"/>
    </source>
</evidence>
<dbReference type="Gene3D" id="1.10.155.10">
    <property type="entry name" value="Chemotaxis receptor methyltransferase CheR, N-terminal domain"/>
    <property type="match status" value="1"/>
</dbReference>
<accession>A0A4Y6Q0H4</accession>
<feature type="domain" description="PAC" evidence="14">
    <location>
        <begin position="800"/>
        <end position="850"/>
    </location>
</feature>
<dbReference type="InterPro" id="IPR022642">
    <property type="entry name" value="CheR_C"/>
</dbReference>
<dbReference type="RefSeq" id="WP_141200533.1">
    <property type="nucleotide sequence ID" value="NZ_CP041186.1"/>
</dbReference>
<name>A0A4Y6Q0H4_PERCE</name>
<dbReference type="PROSITE" id="PS50122">
    <property type="entry name" value="CHEB"/>
    <property type="match status" value="1"/>
</dbReference>
<evidence type="ECO:0000259" key="12">
    <source>
        <dbReference type="PROSITE" id="PS50109"/>
    </source>
</evidence>
<feature type="region of interest" description="Disordered" evidence="11">
    <location>
        <begin position="670"/>
        <end position="695"/>
    </location>
</feature>
<keyword evidence="8" id="KW-0145">Chemotaxis</keyword>
<evidence type="ECO:0000256" key="1">
    <source>
        <dbReference type="ARBA" id="ARBA00000085"/>
    </source>
</evidence>
<dbReference type="InterPro" id="IPR036890">
    <property type="entry name" value="HATPase_C_sf"/>
</dbReference>
<feature type="coiled-coil region" evidence="10">
    <location>
        <begin position="1141"/>
        <end position="1206"/>
    </location>
</feature>
<dbReference type="FunFam" id="3.30.565.10:FF:000006">
    <property type="entry name" value="Sensor histidine kinase WalK"/>
    <property type="match status" value="1"/>
</dbReference>
<evidence type="ECO:0000256" key="11">
    <source>
        <dbReference type="SAM" id="MobiDB-lite"/>
    </source>
</evidence>
<dbReference type="GO" id="GO:0006935">
    <property type="term" value="P:chemotaxis"/>
    <property type="evidence" value="ECO:0007669"/>
    <property type="project" value="UniProtKB-UniRule"/>
</dbReference>
<evidence type="ECO:0000256" key="8">
    <source>
        <dbReference type="PROSITE-ProRule" id="PRU00050"/>
    </source>
</evidence>
<keyword evidence="7" id="KW-0418">Kinase</keyword>
<dbReference type="Pfam" id="PF00072">
    <property type="entry name" value="Response_reg"/>
    <property type="match status" value="1"/>
</dbReference>
<dbReference type="SUPFAM" id="SSF47757">
    <property type="entry name" value="Chemotaxis receptor methyltransferase CheR, N-terminal domain"/>
    <property type="match status" value="1"/>
</dbReference>
<evidence type="ECO:0000256" key="7">
    <source>
        <dbReference type="ARBA" id="ARBA00022777"/>
    </source>
</evidence>
<evidence type="ECO:0000259" key="13">
    <source>
        <dbReference type="PROSITE" id="PS50110"/>
    </source>
</evidence>
<dbReference type="Pfam" id="PF02518">
    <property type="entry name" value="HATPase_c"/>
    <property type="match status" value="1"/>
</dbReference>
<keyword evidence="18" id="KW-1185">Reference proteome</keyword>
<dbReference type="SUPFAM" id="SSF52738">
    <property type="entry name" value="Methylesterase CheB, C-terminal domain"/>
    <property type="match status" value="1"/>
</dbReference>
<dbReference type="SUPFAM" id="SSF55874">
    <property type="entry name" value="ATPase domain of HSP90 chaperone/DNA topoisomerase II/histidine kinase"/>
    <property type="match status" value="1"/>
</dbReference>
<dbReference type="Gene3D" id="1.10.287.130">
    <property type="match status" value="1"/>
</dbReference>
<keyword evidence="5" id="KW-0808">Transferase</keyword>
<evidence type="ECO:0000259" key="14">
    <source>
        <dbReference type="PROSITE" id="PS50113"/>
    </source>
</evidence>
<dbReference type="SMART" id="SM00388">
    <property type="entry name" value="HisKA"/>
    <property type="match status" value="1"/>
</dbReference>
<dbReference type="Gene3D" id="3.30.450.40">
    <property type="match status" value="1"/>
</dbReference>
<dbReference type="OrthoDB" id="9786165at2"/>
<dbReference type="CDD" id="cd16434">
    <property type="entry name" value="CheB-CheR_fusion"/>
    <property type="match status" value="1"/>
</dbReference>
<accession>A0A5B8YI58</accession>
<dbReference type="Gene3D" id="3.40.50.150">
    <property type="entry name" value="Vaccinia Virus protein VP39"/>
    <property type="match status" value="1"/>
</dbReference>
<dbReference type="SMART" id="SM00138">
    <property type="entry name" value="MeTrc"/>
    <property type="match status" value="1"/>
</dbReference>
<dbReference type="InterPro" id="IPR035909">
    <property type="entry name" value="CheB_C"/>
</dbReference>
<keyword evidence="3 9" id="KW-0597">Phosphoprotein</keyword>
<dbReference type="Pfam" id="PF01739">
    <property type="entry name" value="CheR"/>
    <property type="match status" value="1"/>
</dbReference>
<feature type="modified residue" description="4-aspartylphosphate" evidence="9">
    <location>
        <position position="1458"/>
    </location>
</feature>
<feature type="domain" description="CheR-type methyltransferase" evidence="16">
    <location>
        <begin position="217"/>
        <end position="483"/>
    </location>
</feature>
<evidence type="ECO:0000256" key="9">
    <source>
        <dbReference type="PROSITE-ProRule" id="PRU00169"/>
    </source>
</evidence>
<dbReference type="PROSITE" id="PS50113">
    <property type="entry name" value="PAC"/>
    <property type="match status" value="1"/>
</dbReference>
<feature type="domain" description="Histidine kinase" evidence="12">
    <location>
        <begin position="1171"/>
        <end position="1386"/>
    </location>
</feature>
<dbReference type="Pfam" id="PF13596">
    <property type="entry name" value="PAS_10"/>
    <property type="match status" value="1"/>
</dbReference>
<evidence type="ECO:0000256" key="4">
    <source>
        <dbReference type="ARBA" id="ARBA00022603"/>
    </source>
</evidence>
<dbReference type="Pfam" id="PF00512">
    <property type="entry name" value="HisKA"/>
    <property type="match status" value="1"/>
</dbReference>
<dbReference type="SMART" id="SM00387">
    <property type="entry name" value="HATPase_c"/>
    <property type="match status" value="1"/>
</dbReference>
<dbReference type="Pfam" id="PF03705">
    <property type="entry name" value="CheR_N"/>
    <property type="match status" value="1"/>
</dbReference>
<dbReference type="SMART" id="SM00065">
    <property type="entry name" value="GAF"/>
    <property type="match status" value="1"/>
</dbReference>
<dbReference type="GO" id="GO:0008983">
    <property type="term" value="F:protein-glutamate O-methyltransferase activity"/>
    <property type="evidence" value="ECO:0007669"/>
    <property type="project" value="UniProtKB-EC"/>
</dbReference>
<dbReference type="SMART" id="SM00091">
    <property type="entry name" value="PAS"/>
    <property type="match status" value="2"/>
</dbReference>
<dbReference type="EMBL" id="CP041186">
    <property type="protein sequence ID" value="QDG54088.1"/>
    <property type="molecule type" value="Genomic_DNA"/>
</dbReference>
<keyword evidence="6" id="KW-0949">S-adenosyl-L-methionine</keyword>
<dbReference type="InterPro" id="IPR003018">
    <property type="entry name" value="GAF"/>
</dbReference>
<dbReference type="InterPro" id="IPR013656">
    <property type="entry name" value="PAS_4"/>
</dbReference>
<feature type="region of interest" description="Disordered" evidence="11">
    <location>
        <begin position="498"/>
        <end position="517"/>
    </location>
</feature>
<dbReference type="InterPro" id="IPR005467">
    <property type="entry name" value="His_kinase_dom"/>
</dbReference>
<dbReference type="InterPro" id="IPR003594">
    <property type="entry name" value="HATPase_dom"/>
</dbReference>
<dbReference type="PROSITE" id="PS50109">
    <property type="entry name" value="HIS_KIN"/>
    <property type="match status" value="1"/>
</dbReference>
<evidence type="ECO:0000313" key="18">
    <source>
        <dbReference type="Proteomes" id="UP000315995"/>
    </source>
</evidence>
<dbReference type="InterPro" id="IPR000700">
    <property type="entry name" value="PAS-assoc_C"/>
</dbReference>
<dbReference type="GO" id="GO:0000156">
    <property type="term" value="F:phosphorelay response regulator activity"/>
    <property type="evidence" value="ECO:0007669"/>
    <property type="project" value="InterPro"/>
</dbReference>
<sequence>MQQPKLIVGLGASAGGLNEFKTFFSNVSPDTGLAFVVVQHLDPSRESRIPDILQRHTEMPVSRIEHGVAPQPNHVYTIPSNKLVEYAAGRLVLQDRRPQPKRRAVDHFFCSLADEAEQRAVAVVLSGAGNDGTLGLRKVHAAGGLTLVQSEDEATHRGMPGSAARSGVADFIVSTSQMPDIIERYARHSYAERGELQAMAHKQADGPGPRPSEDGGADATFQRLRALLKSRESFDLNKYKGGTVKRRLGRRMGMAGMDSLQAYLDLVRDNREERKALVSDILIGVTEFFRDPDAFKALQAEVVTDLVKRAAQQQRPIRFWSAGCSTGEEAYSLAMLVLDAADGLNRDIDLQIFATDPNDNAVAHARRGIYPRSLLQNLSEGQRVKYFESVDENLMQVRQGLRDCISFAHHDLTRDPPFSRMDLISCRNVLIYLQPEVQQKIQRDFHFALRHDGHLFLGTADALSVEKEAFETISSQWRIYGKNRMPADPRKWSSFAQRLSREPNKPTQMDFSTDRDTSRRKTVADASQHALLDAFVPPSLVVSEAGHVIYTHGEINAFLKLPAGEPDLHISKMLDEELRTRVMAAIYKARREDTCVELETISSATQGLVDVRVQPAPDTEDISKGSVLLAFSSRDDSTANAVGSDDDSVSRELERELESTREALRTTVEELETSNEQLRSSHEEALSMNEELQSTNEELEATSEELRSMNEELVTINDQLQDKIDELQRANEDLSNFMASTKLATVFLDEDLCIRRFTPAAAKLLDINRSHDGQSVRDLKRELLGFDLPDDAEHVLDQLSPQERHIEAEDGSHFLRHVLPYRTQDNRIQGVVVAFNDITKLHNAQQTLRERETQQELIAQLSWQALTLNSVDTLAESAVRALRRTLNVEFCGIFRPLDDDRMVLQHGRGFGDGAVGQLDVGMQRDSFLAYASRAPRAVAVENLADDLRFNLDERLAGLNVVGAIGVTVSGTSEPPGVLCAFTTQKRDFSADKIEFLSSVAGILSVAGERALAEEQLRRSEKQSRQRLGEIDTIYRTAPVGLAVVDRDSRVLKINHRLAQAADCSPDECEGIPLDEALPPELCAQVLESLQKVRAHGDPIMDAEVVATGPSEDSLVWECSYVPLSSTEDGCVDQISCVFHDISERRRHKHELEQAAAELQRASRQKDQFLAMLGHELRNPLAAIRSAVELQQKIDSANAVVERTREVLDRQTAHMSSIVDRLLDNSRLARQKLDIDTAPLDLAAVIDEVVERHTGLDERRLTIDVRSSQEPMPVDGDRVRLVQVFDNLLSNAIDHSPRGATIELRAERVDDSYVISVQDEGDGIESAVADTLFEPFIQGEQSLSREQGGLGLGLSLAKGLVELHHGELSAQNNGRGARFTVRLPAASALDADSKPHEDSPSASTQQGHSIALVEDNEDARTLLAEALKLHGHQVETAGRADTLFELLDAGFAPDAIVCDIGLPGEKSGYDIARELRADSRWDGVVLIALTGYGSPGNLEDAAKAGFDHHMTKPADLTELNALLGESD</sequence>
<keyword evidence="8" id="KW-0378">Hydrolase</keyword>
<dbReference type="PROSITE" id="PS50123">
    <property type="entry name" value="CHER"/>
    <property type="match status" value="1"/>
</dbReference>
<evidence type="ECO:0000256" key="6">
    <source>
        <dbReference type="ARBA" id="ARBA00022691"/>
    </source>
</evidence>
<gene>
    <name evidence="17" type="ORF">FIV42_26105</name>
</gene>
<dbReference type="InterPro" id="IPR029063">
    <property type="entry name" value="SAM-dependent_MTases_sf"/>
</dbReference>
<comment type="catalytic activity">
    <reaction evidence="2">
        <text>L-glutamyl-[protein] + S-adenosyl-L-methionine = [protein]-L-glutamate 5-O-methyl ester + S-adenosyl-L-homocysteine</text>
        <dbReference type="Rhea" id="RHEA:24452"/>
        <dbReference type="Rhea" id="RHEA-COMP:10208"/>
        <dbReference type="Rhea" id="RHEA-COMP:10311"/>
        <dbReference type="ChEBI" id="CHEBI:29973"/>
        <dbReference type="ChEBI" id="CHEBI:57856"/>
        <dbReference type="ChEBI" id="CHEBI:59789"/>
        <dbReference type="ChEBI" id="CHEBI:82795"/>
        <dbReference type="EC" id="2.1.1.80"/>
    </reaction>
</comment>
<dbReference type="InterPro" id="IPR022641">
    <property type="entry name" value="CheR_N"/>
</dbReference>
<keyword evidence="10" id="KW-0175">Coiled coil</keyword>
<evidence type="ECO:0000256" key="2">
    <source>
        <dbReference type="ARBA" id="ARBA00001541"/>
    </source>
</evidence>
<organism evidence="17 18">
    <name type="scientific">Persicimonas caeni</name>
    <dbReference type="NCBI Taxonomy" id="2292766"/>
    <lineage>
        <taxon>Bacteria</taxon>
        <taxon>Deltaproteobacteria</taxon>
        <taxon>Bradymonadales</taxon>
        <taxon>Bradymonadaceae</taxon>
        <taxon>Persicimonas</taxon>
    </lineage>
</organism>
<evidence type="ECO:0000313" key="17">
    <source>
        <dbReference type="EMBL" id="QDG54088.1"/>
    </source>
</evidence>
<dbReference type="InterPro" id="IPR001789">
    <property type="entry name" value="Sig_transdc_resp-reg_receiver"/>
</dbReference>
<dbReference type="GO" id="GO:0032259">
    <property type="term" value="P:methylation"/>
    <property type="evidence" value="ECO:0007669"/>
    <property type="project" value="UniProtKB-KW"/>
</dbReference>
<evidence type="ECO:0000256" key="10">
    <source>
        <dbReference type="SAM" id="Coils"/>
    </source>
</evidence>
<feature type="region of interest" description="Disordered" evidence="11">
    <location>
        <begin position="1388"/>
        <end position="1407"/>
    </location>
</feature>
<keyword evidence="4" id="KW-0489">Methyltransferase</keyword>
<dbReference type="Gene3D" id="3.40.50.2300">
    <property type="match status" value="1"/>
</dbReference>
<dbReference type="InterPro" id="IPR000014">
    <property type="entry name" value="PAS"/>
</dbReference>
<evidence type="ECO:0000256" key="5">
    <source>
        <dbReference type="ARBA" id="ARBA00022679"/>
    </source>
</evidence>
<protein>
    <submittedName>
        <fullName evidence="17">Response regulator</fullName>
    </submittedName>
</protein>
<dbReference type="PANTHER" id="PTHR24422">
    <property type="entry name" value="CHEMOTAXIS PROTEIN METHYLTRANSFERASE"/>
    <property type="match status" value="1"/>
</dbReference>
<dbReference type="Pfam" id="PF01339">
    <property type="entry name" value="CheB_methylest"/>
    <property type="match status" value="1"/>
</dbReference>
<dbReference type="InterPro" id="IPR000780">
    <property type="entry name" value="CheR_MeTrfase"/>
</dbReference>
<feature type="active site" evidence="8">
    <location>
        <position position="13"/>
    </location>
</feature>
<dbReference type="InterPro" id="IPR029016">
    <property type="entry name" value="GAF-like_dom_sf"/>
</dbReference>
<dbReference type="InterPro" id="IPR036097">
    <property type="entry name" value="HisK_dim/P_sf"/>
</dbReference>
<dbReference type="SUPFAM" id="SSF55781">
    <property type="entry name" value="GAF domain-like"/>
    <property type="match status" value="1"/>
</dbReference>
<dbReference type="GO" id="GO:0000155">
    <property type="term" value="F:phosphorelay sensor kinase activity"/>
    <property type="evidence" value="ECO:0007669"/>
    <property type="project" value="InterPro"/>
</dbReference>
<dbReference type="SMART" id="SM00448">
    <property type="entry name" value="REC"/>
    <property type="match status" value="1"/>
</dbReference>
<dbReference type="Pfam" id="PF13185">
    <property type="entry name" value="GAF_2"/>
    <property type="match status" value="1"/>
</dbReference>
<dbReference type="Gene3D" id="3.40.50.180">
    <property type="entry name" value="Methylesterase CheB, C-terminal domain"/>
    <property type="match status" value="1"/>
</dbReference>
<proteinExistence type="predicted"/>
<dbReference type="InterPro" id="IPR035965">
    <property type="entry name" value="PAS-like_dom_sf"/>
</dbReference>